<name>A0ABV7PZ16_9ACTN</name>
<dbReference type="RefSeq" id="WP_387976935.1">
    <property type="nucleotide sequence ID" value="NZ_JBHRWO010000012.1"/>
</dbReference>
<evidence type="ECO:0000313" key="1">
    <source>
        <dbReference type="EMBL" id="MFC3493821.1"/>
    </source>
</evidence>
<proteinExistence type="predicted"/>
<gene>
    <name evidence="1" type="ORF">ACFO8M_15170</name>
</gene>
<dbReference type="Proteomes" id="UP001595712">
    <property type="component" value="Unassembled WGS sequence"/>
</dbReference>
<sequence length="73" mass="7820">MTLHLAGPARSSQVGCGFGEWARVFGTRAVEDEGEEGLVSLLALRKSEGSSNDRVVLGTHIVVRGSTAPQRRR</sequence>
<evidence type="ECO:0000313" key="2">
    <source>
        <dbReference type="Proteomes" id="UP001595712"/>
    </source>
</evidence>
<organism evidence="1 2">
    <name type="scientific">Glycomyces rhizosphaerae</name>
    <dbReference type="NCBI Taxonomy" id="2054422"/>
    <lineage>
        <taxon>Bacteria</taxon>
        <taxon>Bacillati</taxon>
        <taxon>Actinomycetota</taxon>
        <taxon>Actinomycetes</taxon>
        <taxon>Glycomycetales</taxon>
        <taxon>Glycomycetaceae</taxon>
        <taxon>Glycomyces</taxon>
    </lineage>
</organism>
<reference evidence="2" key="1">
    <citation type="journal article" date="2019" name="Int. J. Syst. Evol. Microbiol.">
        <title>The Global Catalogue of Microorganisms (GCM) 10K type strain sequencing project: providing services to taxonomists for standard genome sequencing and annotation.</title>
        <authorList>
            <consortium name="The Broad Institute Genomics Platform"/>
            <consortium name="The Broad Institute Genome Sequencing Center for Infectious Disease"/>
            <person name="Wu L."/>
            <person name="Ma J."/>
        </authorList>
    </citation>
    <scope>NUCLEOTIDE SEQUENCE [LARGE SCALE GENOMIC DNA]</scope>
    <source>
        <strain evidence="2">CGMCC 4.7396</strain>
    </source>
</reference>
<protein>
    <submittedName>
        <fullName evidence="1">Uncharacterized protein</fullName>
    </submittedName>
</protein>
<comment type="caution">
    <text evidence="1">The sequence shown here is derived from an EMBL/GenBank/DDBJ whole genome shotgun (WGS) entry which is preliminary data.</text>
</comment>
<dbReference type="EMBL" id="JBHRWO010000012">
    <property type="protein sequence ID" value="MFC3493821.1"/>
    <property type="molecule type" value="Genomic_DNA"/>
</dbReference>
<keyword evidence="2" id="KW-1185">Reference proteome</keyword>
<accession>A0ABV7PZ16</accession>